<sequence length="98" mass="11764">MTPDEMNQFDFRELLIKIKGHFDNKDSEYKRTWEQTRFMAYWSVMPHTSKTSNLKPTDLIKFDWDGKGKKRDLTVKDYDMMSFMDNVIKTKSVGEKIK</sequence>
<evidence type="ECO:0000313" key="1">
    <source>
        <dbReference type="EMBL" id="CAB4144508.1"/>
    </source>
</evidence>
<protein>
    <submittedName>
        <fullName evidence="1">Uncharacterized protein</fullName>
    </submittedName>
</protein>
<accession>A0A6J5MCV9</accession>
<dbReference type="EMBL" id="LR796437">
    <property type="protein sequence ID" value="CAB4144508.1"/>
    <property type="molecule type" value="Genomic_DNA"/>
</dbReference>
<gene>
    <name evidence="1" type="ORF">UFOVP458_41</name>
</gene>
<name>A0A6J5MCV9_9CAUD</name>
<proteinExistence type="predicted"/>
<reference evidence="1" key="1">
    <citation type="submission" date="2020-04" db="EMBL/GenBank/DDBJ databases">
        <authorList>
            <person name="Chiriac C."/>
            <person name="Salcher M."/>
            <person name="Ghai R."/>
            <person name="Kavagutti S V."/>
        </authorList>
    </citation>
    <scope>NUCLEOTIDE SEQUENCE</scope>
</reference>
<organism evidence="1">
    <name type="scientific">uncultured Caudovirales phage</name>
    <dbReference type="NCBI Taxonomy" id="2100421"/>
    <lineage>
        <taxon>Viruses</taxon>
        <taxon>Duplodnaviria</taxon>
        <taxon>Heunggongvirae</taxon>
        <taxon>Uroviricota</taxon>
        <taxon>Caudoviricetes</taxon>
        <taxon>Peduoviridae</taxon>
        <taxon>Maltschvirus</taxon>
        <taxon>Maltschvirus maltsch</taxon>
    </lineage>
</organism>